<evidence type="ECO:0000256" key="1">
    <source>
        <dbReference type="SAM" id="Phobius"/>
    </source>
</evidence>
<keyword evidence="1" id="KW-0472">Membrane</keyword>
<gene>
    <name evidence="2" type="ORF">BpHYR1_012870</name>
</gene>
<reference evidence="2 3" key="1">
    <citation type="journal article" date="2018" name="Sci. Rep.">
        <title>Genomic signatures of local adaptation to the degree of environmental predictability in rotifers.</title>
        <authorList>
            <person name="Franch-Gras L."/>
            <person name="Hahn C."/>
            <person name="Garcia-Roger E.M."/>
            <person name="Carmona M.J."/>
            <person name="Serra M."/>
            <person name="Gomez A."/>
        </authorList>
    </citation>
    <scope>NUCLEOTIDE SEQUENCE [LARGE SCALE GENOMIC DNA]</scope>
    <source>
        <strain evidence="2">HYR1</strain>
    </source>
</reference>
<feature type="transmembrane region" description="Helical" evidence="1">
    <location>
        <begin position="29"/>
        <end position="47"/>
    </location>
</feature>
<sequence>MNDVKKLQNALSNVSTYTTLDCLLHHLDLIYLFNRFILMLHLIIILYKRCFKVRDSFPLREGK</sequence>
<keyword evidence="3" id="KW-1185">Reference proteome</keyword>
<dbReference type="AlphaFoldDB" id="A0A3M7RZB0"/>
<evidence type="ECO:0000313" key="3">
    <source>
        <dbReference type="Proteomes" id="UP000276133"/>
    </source>
</evidence>
<name>A0A3M7RZB0_BRAPC</name>
<proteinExistence type="predicted"/>
<keyword evidence="1" id="KW-1133">Transmembrane helix</keyword>
<protein>
    <submittedName>
        <fullName evidence="2">Uncharacterized protein</fullName>
    </submittedName>
</protein>
<comment type="caution">
    <text evidence="2">The sequence shown here is derived from an EMBL/GenBank/DDBJ whole genome shotgun (WGS) entry which is preliminary data.</text>
</comment>
<accession>A0A3M7RZB0</accession>
<dbReference type="Proteomes" id="UP000276133">
    <property type="component" value="Unassembled WGS sequence"/>
</dbReference>
<organism evidence="2 3">
    <name type="scientific">Brachionus plicatilis</name>
    <name type="common">Marine rotifer</name>
    <name type="synonym">Brachionus muelleri</name>
    <dbReference type="NCBI Taxonomy" id="10195"/>
    <lineage>
        <taxon>Eukaryota</taxon>
        <taxon>Metazoa</taxon>
        <taxon>Spiralia</taxon>
        <taxon>Gnathifera</taxon>
        <taxon>Rotifera</taxon>
        <taxon>Eurotatoria</taxon>
        <taxon>Monogononta</taxon>
        <taxon>Pseudotrocha</taxon>
        <taxon>Ploima</taxon>
        <taxon>Brachionidae</taxon>
        <taxon>Brachionus</taxon>
    </lineage>
</organism>
<keyword evidence="1" id="KW-0812">Transmembrane</keyword>
<evidence type="ECO:0000313" key="2">
    <source>
        <dbReference type="EMBL" id="RNA28894.1"/>
    </source>
</evidence>
<dbReference type="EMBL" id="REGN01002325">
    <property type="protein sequence ID" value="RNA28894.1"/>
    <property type="molecule type" value="Genomic_DNA"/>
</dbReference>